<dbReference type="AlphaFoldDB" id="A0A3A4R522"/>
<organism evidence="1 2">
    <name type="scientific">Candidatus Auribacter fodinae</name>
    <dbReference type="NCBI Taxonomy" id="2093366"/>
    <lineage>
        <taxon>Bacteria</taxon>
        <taxon>Pseudomonadati</taxon>
        <taxon>Candidatus Auribacterota</taxon>
        <taxon>Candidatus Auribacteria</taxon>
        <taxon>Candidatus Auribacterales</taxon>
        <taxon>Candidatus Auribacteraceae</taxon>
        <taxon>Candidatus Auribacter</taxon>
    </lineage>
</organism>
<dbReference type="EMBL" id="QZJZ01000014">
    <property type="protein sequence ID" value="RJP61297.1"/>
    <property type="molecule type" value="Genomic_DNA"/>
</dbReference>
<accession>A0A3A4R522</accession>
<evidence type="ECO:0000313" key="2">
    <source>
        <dbReference type="Proteomes" id="UP000266426"/>
    </source>
</evidence>
<name>A0A3A4R522_9BACT</name>
<evidence type="ECO:0000313" key="1">
    <source>
        <dbReference type="EMBL" id="RJP61297.1"/>
    </source>
</evidence>
<evidence type="ECO:0008006" key="3">
    <source>
        <dbReference type="Google" id="ProtNLM"/>
    </source>
</evidence>
<comment type="caution">
    <text evidence="1">The sequence shown here is derived from an EMBL/GenBank/DDBJ whole genome shotgun (WGS) entry which is preliminary data.</text>
</comment>
<gene>
    <name evidence="1" type="ORF">C4541_02010</name>
</gene>
<sequence>MSGMDFYDLCLASNWEYDDGFIEILDGTCHARGRRLLTVTPSTLAGALSRLSSGEAGFSALLDRASEADPAFLPLVDIARSLGARRLNPRELADRAYDKAAIHHLFLEDGIPTPRTIILPAYHHQPELPLLELQPLGGNFTAKPALGGGGDGVIMEISTLEQIQSARQHFPEQQYLLQEHVTPLIVDGLPAWLRVIYCLGDIFINYWDTNTHVYTPINQGGHVGPPQQITPPQLAPQLTGLCEITHRIARLCRLHLFSTEIAWTEGDRLLVVDYVNDPIDLRLQSRAADGVPDFIVERIATRIVETI</sequence>
<proteinExistence type="predicted"/>
<reference evidence="1 2" key="1">
    <citation type="journal article" date="2017" name="ISME J.">
        <title>Energy and carbon metabolisms in a deep terrestrial subsurface fluid microbial community.</title>
        <authorList>
            <person name="Momper L."/>
            <person name="Jungbluth S.P."/>
            <person name="Lee M.D."/>
            <person name="Amend J.P."/>
        </authorList>
    </citation>
    <scope>NUCLEOTIDE SEQUENCE [LARGE SCALE GENOMIC DNA]</scope>
    <source>
        <strain evidence="1">SURF_26</strain>
    </source>
</reference>
<protein>
    <recommendedName>
        <fullName evidence="3">ATP-grasp domain-containing protein</fullName>
    </recommendedName>
</protein>
<dbReference type="Proteomes" id="UP000266426">
    <property type="component" value="Unassembled WGS sequence"/>
</dbReference>
<dbReference type="SUPFAM" id="SSF56059">
    <property type="entry name" value="Glutathione synthetase ATP-binding domain-like"/>
    <property type="match status" value="1"/>
</dbReference>